<dbReference type="PANTHER" id="PTHR42711:SF17">
    <property type="entry name" value="ABC TRANSPORTER ATP-BINDING PROTEIN"/>
    <property type="match status" value="1"/>
</dbReference>
<reference evidence="7 8" key="1">
    <citation type="submission" date="2019-09" db="EMBL/GenBank/DDBJ databases">
        <title>Phylogeny of genus Pseudoclavibacter and closely related genus.</title>
        <authorList>
            <person name="Li Y."/>
        </authorList>
    </citation>
    <scope>NUCLEOTIDE SEQUENCE [LARGE SCALE GENOMIC DNA]</scope>
    <source>
        <strain evidence="7 8">THG-MD12</strain>
    </source>
</reference>
<dbReference type="OrthoDB" id="9804819at2"/>
<dbReference type="InterPro" id="IPR003439">
    <property type="entry name" value="ABC_transporter-like_ATP-bd"/>
</dbReference>
<dbReference type="InterPro" id="IPR050763">
    <property type="entry name" value="ABC_transporter_ATP-binding"/>
</dbReference>
<comment type="caution">
    <text evidence="7">The sequence shown here is derived from an EMBL/GenBank/DDBJ whole genome shotgun (WGS) entry which is preliminary data.</text>
</comment>
<evidence type="ECO:0000259" key="6">
    <source>
        <dbReference type="PROSITE" id="PS50893"/>
    </source>
</evidence>
<dbReference type="Proteomes" id="UP000490386">
    <property type="component" value="Unassembled WGS sequence"/>
</dbReference>
<dbReference type="RefSeq" id="WP_151421889.1">
    <property type="nucleotide sequence ID" value="NZ_WBJX01000001.1"/>
</dbReference>
<dbReference type="Gene3D" id="3.40.50.300">
    <property type="entry name" value="P-loop containing nucleotide triphosphate hydrolases"/>
    <property type="match status" value="1"/>
</dbReference>
<evidence type="ECO:0000256" key="1">
    <source>
        <dbReference type="ARBA" id="ARBA00004202"/>
    </source>
</evidence>
<name>A0A7J5B3T8_9MICO</name>
<dbReference type="PANTHER" id="PTHR42711">
    <property type="entry name" value="ABC TRANSPORTER ATP-BINDING PROTEIN"/>
    <property type="match status" value="1"/>
</dbReference>
<keyword evidence="8" id="KW-1185">Reference proteome</keyword>
<dbReference type="InterPro" id="IPR017871">
    <property type="entry name" value="ABC_transporter-like_CS"/>
</dbReference>
<dbReference type="PROSITE" id="PS50893">
    <property type="entry name" value="ABC_TRANSPORTER_2"/>
    <property type="match status" value="1"/>
</dbReference>
<proteinExistence type="predicted"/>
<evidence type="ECO:0000256" key="3">
    <source>
        <dbReference type="ARBA" id="ARBA00022741"/>
    </source>
</evidence>
<evidence type="ECO:0000256" key="4">
    <source>
        <dbReference type="ARBA" id="ARBA00022840"/>
    </source>
</evidence>
<dbReference type="GO" id="GO:0046677">
    <property type="term" value="P:response to antibiotic"/>
    <property type="evidence" value="ECO:0007669"/>
    <property type="project" value="UniProtKB-KW"/>
</dbReference>
<dbReference type="EMBL" id="WBJX01000001">
    <property type="protein sequence ID" value="KAB1638833.1"/>
    <property type="molecule type" value="Genomic_DNA"/>
</dbReference>
<keyword evidence="4 7" id="KW-0067">ATP-binding</keyword>
<evidence type="ECO:0000256" key="2">
    <source>
        <dbReference type="ARBA" id="ARBA00022448"/>
    </source>
</evidence>
<dbReference type="GO" id="GO:0005524">
    <property type="term" value="F:ATP binding"/>
    <property type="evidence" value="ECO:0007669"/>
    <property type="project" value="UniProtKB-KW"/>
</dbReference>
<gene>
    <name evidence="7" type="ORF">F8O03_00265</name>
</gene>
<organism evidence="7 8">
    <name type="scientific">Pseudoclavibacter terrae</name>
    <dbReference type="NCBI Taxonomy" id="1530195"/>
    <lineage>
        <taxon>Bacteria</taxon>
        <taxon>Bacillati</taxon>
        <taxon>Actinomycetota</taxon>
        <taxon>Actinomycetes</taxon>
        <taxon>Micrococcales</taxon>
        <taxon>Microbacteriaceae</taxon>
        <taxon>Pseudoclavibacter</taxon>
    </lineage>
</organism>
<dbReference type="GO" id="GO:0005886">
    <property type="term" value="C:plasma membrane"/>
    <property type="evidence" value="ECO:0007669"/>
    <property type="project" value="UniProtKB-SubCell"/>
</dbReference>
<sequence>MNAKPASIVEVDDAVKRFGRHAALDGVSLAVAAGECVGLLGPNGAGKTTLLSLLLGLRSPTSGTVRLFGGDPLDVRTRTRVGSTPQASALPEALKVREVLDYVAAHYPQPAARNELVDAFDLGPLLGKQCGSLSGGQQRRLAVALAFVGDPDLVLLDEPTTGLDVDARRSLWDALRAKHRAGCAVIVTSHHLEEIEQLAERVVVIDHGRVITDGTLASVVGSVSRRRVTMRGVDAARIQAIDADALTETADAGLVTALVRDSDAFIRSLVASGAPFTDLTVRGATLEEAFLAMTQHGEASPAVKNAQNGS</sequence>
<evidence type="ECO:0000313" key="8">
    <source>
        <dbReference type="Proteomes" id="UP000490386"/>
    </source>
</evidence>
<dbReference type="Pfam" id="PF00005">
    <property type="entry name" value="ABC_tran"/>
    <property type="match status" value="1"/>
</dbReference>
<feature type="domain" description="ABC transporter" evidence="6">
    <location>
        <begin position="9"/>
        <end position="232"/>
    </location>
</feature>
<dbReference type="SMART" id="SM00382">
    <property type="entry name" value="AAA"/>
    <property type="match status" value="1"/>
</dbReference>
<keyword evidence="5" id="KW-0046">Antibiotic resistance</keyword>
<protein>
    <submittedName>
        <fullName evidence="7">ABC transporter ATP-binding protein</fullName>
    </submittedName>
</protein>
<dbReference type="InterPro" id="IPR027417">
    <property type="entry name" value="P-loop_NTPase"/>
</dbReference>
<keyword evidence="3" id="KW-0547">Nucleotide-binding</keyword>
<comment type="subcellular location">
    <subcellularLocation>
        <location evidence="1">Cell membrane</location>
        <topology evidence="1">Peripheral membrane protein</topology>
    </subcellularLocation>
</comment>
<keyword evidence="2" id="KW-0813">Transport</keyword>
<evidence type="ECO:0000256" key="5">
    <source>
        <dbReference type="ARBA" id="ARBA00023251"/>
    </source>
</evidence>
<dbReference type="AlphaFoldDB" id="A0A7J5B3T8"/>
<accession>A0A7J5B3T8</accession>
<evidence type="ECO:0000313" key="7">
    <source>
        <dbReference type="EMBL" id="KAB1638833.1"/>
    </source>
</evidence>
<dbReference type="InterPro" id="IPR003593">
    <property type="entry name" value="AAA+_ATPase"/>
</dbReference>
<dbReference type="PROSITE" id="PS00211">
    <property type="entry name" value="ABC_TRANSPORTER_1"/>
    <property type="match status" value="1"/>
</dbReference>
<dbReference type="CDD" id="cd03230">
    <property type="entry name" value="ABC_DR_subfamily_A"/>
    <property type="match status" value="1"/>
</dbReference>
<dbReference type="GO" id="GO:0016887">
    <property type="term" value="F:ATP hydrolysis activity"/>
    <property type="evidence" value="ECO:0007669"/>
    <property type="project" value="InterPro"/>
</dbReference>
<dbReference type="SUPFAM" id="SSF52540">
    <property type="entry name" value="P-loop containing nucleoside triphosphate hydrolases"/>
    <property type="match status" value="1"/>
</dbReference>